<dbReference type="InterPro" id="IPR047664">
    <property type="entry name" value="SWEET"/>
</dbReference>
<feature type="transmembrane region" description="Helical" evidence="14">
    <location>
        <begin position="122"/>
        <end position="146"/>
    </location>
</feature>
<feature type="transmembrane region" description="Helical" evidence="14">
    <location>
        <begin position="60"/>
        <end position="84"/>
    </location>
</feature>
<feature type="transmembrane region" description="Helical" evidence="14">
    <location>
        <begin position="152"/>
        <end position="173"/>
    </location>
</feature>
<evidence type="ECO:0000256" key="4">
    <source>
        <dbReference type="ARBA" id="ARBA00021741"/>
    </source>
</evidence>
<reference evidence="15" key="1">
    <citation type="submission" date="2021-02" db="EMBL/GenBank/DDBJ databases">
        <authorList>
            <person name="Palmer J.M."/>
        </authorList>
    </citation>
    <scope>NUCLEOTIDE SEQUENCE</scope>
    <source>
        <strain evidence="15">SCRP23</strain>
    </source>
</reference>
<comment type="similarity">
    <text evidence="3">Belongs to the SWEET sugar transporter family.</text>
</comment>
<evidence type="ECO:0000256" key="6">
    <source>
        <dbReference type="ARBA" id="ARBA00022475"/>
    </source>
</evidence>
<keyword evidence="8 14" id="KW-0812">Transmembrane</keyword>
<feature type="transmembrane region" description="Helical" evidence="14">
    <location>
        <begin position="90"/>
        <end position="110"/>
    </location>
</feature>
<feature type="region of interest" description="Disordered" evidence="13">
    <location>
        <begin position="201"/>
        <end position="222"/>
    </location>
</feature>
<dbReference type="EMBL" id="JAGDFL010000853">
    <property type="protein sequence ID" value="KAG7380575.1"/>
    <property type="molecule type" value="Genomic_DNA"/>
</dbReference>
<dbReference type="GO" id="GO:0051119">
    <property type="term" value="F:sugar transmembrane transporter activity"/>
    <property type="evidence" value="ECO:0007669"/>
    <property type="project" value="InterPro"/>
</dbReference>
<evidence type="ECO:0000256" key="1">
    <source>
        <dbReference type="ARBA" id="ARBA00004651"/>
    </source>
</evidence>
<evidence type="ECO:0000256" key="7">
    <source>
        <dbReference type="ARBA" id="ARBA00022597"/>
    </source>
</evidence>
<evidence type="ECO:0000256" key="2">
    <source>
        <dbReference type="ARBA" id="ARBA00004653"/>
    </source>
</evidence>
<keyword evidence="10 14" id="KW-1133">Transmembrane helix</keyword>
<evidence type="ECO:0000256" key="12">
    <source>
        <dbReference type="ARBA" id="ARBA00023136"/>
    </source>
</evidence>
<proteinExistence type="inferred from homology"/>
<evidence type="ECO:0000256" key="13">
    <source>
        <dbReference type="SAM" id="MobiDB-lite"/>
    </source>
</evidence>
<dbReference type="Proteomes" id="UP000693981">
    <property type="component" value="Unassembled WGS sequence"/>
</dbReference>
<evidence type="ECO:0000256" key="8">
    <source>
        <dbReference type="ARBA" id="ARBA00022692"/>
    </source>
</evidence>
<keyword evidence="12 14" id="KW-0472">Membrane</keyword>
<gene>
    <name evidence="15" type="ORF">PHYBOEH_011389</name>
</gene>
<keyword evidence="5" id="KW-0813">Transport</keyword>
<organism evidence="15 16">
    <name type="scientific">Phytophthora boehmeriae</name>
    <dbReference type="NCBI Taxonomy" id="109152"/>
    <lineage>
        <taxon>Eukaryota</taxon>
        <taxon>Sar</taxon>
        <taxon>Stramenopiles</taxon>
        <taxon>Oomycota</taxon>
        <taxon>Peronosporomycetes</taxon>
        <taxon>Peronosporales</taxon>
        <taxon>Peronosporaceae</taxon>
        <taxon>Phytophthora</taxon>
    </lineage>
</organism>
<dbReference type="InterPro" id="IPR004316">
    <property type="entry name" value="SWEET_rpt"/>
</dbReference>
<dbReference type="Pfam" id="PF03083">
    <property type="entry name" value="MtN3_slv"/>
    <property type="match status" value="1"/>
</dbReference>
<evidence type="ECO:0000256" key="9">
    <source>
        <dbReference type="ARBA" id="ARBA00022737"/>
    </source>
</evidence>
<dbReference type="FunFam" id="1.20.1280.290:FF:000004">
    <property type="entry name" value="Sugar transporter SWEET"/>
    <property type="match status" value="1"/>
</dbReference>
<dbReference type="PANTHER" id="PTHR10791:SF30">
    <property type="entry name" value="SUGAR TRANSPORTER SWEET1"/>
    <property type="match status" value="1"/>
</dbReference>
<evidence type="ECO:0000256" key="3">
    <source>
        <dbReference type="ARBA" id="ARBA00007809"/>
    </source>
</evidence>
<evidence type="ECO:0000313" key="15">
    <source>
        <dbReference type="EMBL" id="KAG7380575.1"/>
    </source>
</evidence>
<evidence type="ECO:0000256" key="5">
    <source>
        <dbReference type="ARBA" id="ARBA00022448"/>
    </source>
</evidence>
<dbReference type="GO" id="GO:0000139">
    <property type="term" value="C:Golgi membrane"/>
    <property type="evidence" value="ECO:0007669"/>
    <property type="project" value="UniProtKB-SubCell"/>
</dbReference>
<sequence>MAFMPLVAMLLCNHSWLLYAYVVDNIFPLFSVCVFGEIALTLYIAVYAKWCADKLYVRKVIAAGSLFVGLVTIYFTLVMTGAIAQSEHQLGIILGYLSNVATFVLYFSPFEKLKLVIATKSSAAIPVLLCGIIFVNSGLWLANGIIDDDLFIIVPNVVGVLLAGAQLVLYFVYRPGRFTSPDLDDTKIDVVVSLNADSIPQTASPKSASFQSLASPVTQFKK</sequence>
<keyword evidence="6" id="KW-1003">Cell membrane</keyword>
<dbReference type="OrthoDB" id="409725at2759"/>
<comment type="subcellular location">
    <subcellularLocation>
        <location evidence="1">Cell membrane</location>
        <topology evidence="1">Multi-pass membrane protein</topology>
    </subcellularLocation>
    <subcellularLocation>
        <location evidence="2">Golgi apparatus membrane</location>
        <topology evidence="2">Multi-pass membrane protein</topology>
    </subcellularLocation>
</comment>
<dbReference type="GO" id="GO:0005886">
    <property type="term" value="C:plasma membrane"/>
    <property type="evidence" value="ECO:0007669"/>
    <property type="project" value="UniProtKB-SubCell"/>
</dbReference>
<evidence type="ECO:0000256" key="14">
    <source>
        <dbReference type="SAM" id="Phobius"/>
    </source>
</evidence>
<keyword evidence="16" id="KW-1185">Reference proteome</keyword>
<keyword evidence="11" id="KW-0333">Golgi apparatus</keyword>
<protein>
    <recommendedName>
        <fullName evidence="4">Sugar transporter SWEET1</fullName>
    </recommendedName>
</protein>
<name>A0A8T1VH83_9STRA</name>
<evidence type="ECO:0000313" key="16">
    <source>
        <dbReference type="Proteomes" id="UP000693981"/>
    </source>
</evidence>
<dbReference type="AlphaFoldDB" id="A0A8T1VH83"/>
<comment type="caution">
    <text evidence="15">The sequence shown here is derived from an EMBL/GenBank/DDBJ whole genome shotgun (WGS) entry which is preliminary data.</text>
</comment>
<evidence type="ECO:0000256" key="11">
    <source>
        <dbReference type="ARBA" id="ARBA00023034"/>
    </source>
</evidence>
<keyword evidence="9" id="KW-0677">Repeat</keyword>
<dbReference type="PANTHER" id="PTHR10791">
    <property type="entry name" value="RAG1-ACTIVATING PROTEIN 1"/>
    <property type="match status" value="1"/>
</dbReference>
<evidence type="ECO:0000256" key="10">
    <source>
        <dbReference type="ARBA" id="ARBA00022989"/>
    </source>
</evidence>
<accession>A0A8T1VH83</accession>
<feature type="transmembrane region" description="Helical" evidence="14">
    <location>
        <begin position="30"/>
        <end position="48"/>
    </location>
</feature>
<keyword evidence="7" id="KW-0762">Sugar transport</keyword>